<dbReference type="InterPro" id="IPR018392">
    <property type="entry name" value="LysM"/>
</dbReference>
<keyword evidence="7" id="KW-1185">Reference proteome</keyword>
<feature type="domain" description="LysM" evidence="5">
    <location>
        <begin position="36"/>
        <end position="82"/>
    </location>
</feature>
<dbReference type="PANTHER" id="PTHR34997:SF16">
    <property type="entry name" value="LYSM DOMAIN-CONTAINING PROTEIN"/>
    <property type="match status" value="1"/>
</dbReference>
<dbReference type="EMBL" id="CAWUHD010000011">
    <property type="protein sequence ID" value="CAK7213534.1"/>
    <property type="molecule type" value="Genomic_DNA"/>
</dbReference>
<dbReference type="Proteomes" id="UP001642482">
    <property type="component" value="Unassembled WGS sequence"/>
</dbReference>
<sequence length="283" mass="29296">MVGDQPPNQPPNTSYLPRELKWDTLAGVLRGQVYVNTHCYTSGDTCDSIAIANSVSSATLFAINPNLQDCRKPLAVGTVLCLPHTCDALWTVHITDTCLSIGNATGNPQSALVAYNIMLNWNCTNLVAALGKPPSWGSTLCVSSPGGVYDGIPASKFSVDGNGGGGNGYAGSDEVTVSSPTGATVATGTNATECAKWYVYDATLLCAQICLANDIPISILTKVILSLHSTSCDSDLVKGHAYCVSPLMDLSDESSTTTAATTATATTKTSTTTTQPTTTATAK</sequence>
<comment type="similarity">
    <text evidence="3">Belongs to the secreted LysM effector family.</text>
</comment>
<dbReference type="Pfam" id="PF01476">
    <property type="entry name" value="LysM"/>
    <property type="match status" value="1"/>
</dbReference>
<dbReference type="PROSITE" id="PS51782">
    <property type="entry name" value="LYSM"/>
    <property type="match status" value="1"/>
</dbReference>
<accession>A0ABP0B1X5</accession>
<proteinExistence type="inferred from homology"/>
<evidence type="ECO:0000313" key="6">
    <source>
        <dbReference type="EMBL" id="CAK7213534.1"/>
    </source>
</evidence>
<evidence type="ECO:0000256" key="2">
    <source>
        <dbReference type="ARBA" id="ARBA00023026"/>
    </source>
</evidence>
<evidence type="ECO:0000256" key="1">
    <source>
        <dbReference type="ARBA" id="ARBA00022669"/>
    </source>
</evidence>
<keyword evidence="2" id="KW-0843">Virulence</keyword>
<keyword evidence="1" id="KW-0147">Chitin-binding</keyword>
<dbReference type="Gene3D" id="3.10.350.10">
    <property type="entry name" value="LysM domain"/>
    <property type="match status" value="2"/>
</dbReference>
<protein>
    <recommendedName>
        <fullName evidence="5">LysM domain-containing protein</fullName>
    </recommendedName>
</protein>
<gene>
    <name evidence="6" type="ORF">SEUCBS140593_001887</name>
</gene>
<feature type="region of interest" description="Disordered" evidence="4">
    <location>
        <begin position="261"/>
        <end position="283"/>
    </location>
</feature>
<dbReference type="InterPro" id="IPR036779">
    <property type="entry name" value="LysM_dom_sf"/>
</dbReference>
<name>A0ABP0B1X5_9PEZI</name>
<evidence type="ECO:0000256" key="4">
    <source>
        <dbReference type="SAM" id="MobiDB-lite"/>
    </source>
</evidence>
<dbReference type="PANTHER" id="PTHR34997">
    <property type="entry name" value="AM15"/>
    <property type="match status" value="1"/>
</dbReference>
<comment type="caution">
    <text evidence="6">The sequence shown here is derived from an EMBL/GenBank/DDBJ whole genome shotgun (WGS) entry which is preliminary data.</text>
</comment>
<evidence type="ECO:0000256" key="3">
    <source>
        <dbReference type="ARBA" id="ARBA00044955"/>
    </source>
</evidence>
<organism evidence="6 7">
    <name type="scientific">Sporothrix eucalyptigena</name>
    <dbReference type="NCBI Taxonomy" id="1812306"/>
    <lineage>
        <taxon>Eukaryota</taxon>
        <taxon>Fungi</taxon>
        <taxon>Dikarya</taxon>
        <taxon>Ascomycota</taxon>
        <taxon>Pezizomycotina</taxon>
        <taxon>Sordariomycetes</taxon>
        <taxon>Sordariomycetidae</taxon>
        <taxon>Ophiostomatales</taxon>
        <taxon>Ophiostomataceae</taxon>
        <taxon>Sporothrix</taxon>
    </lineage>
</organism>
<evidence type="ECO:0000313" key="7">
    <source>
        <dbReference type="Proteomes" id="UP001642482"/>
    </source>
</evidence>
<reference evidence="6 7" key="1">
    <citation type="submission" date="2024-01" db="EMBL/GenBank/DDBJ databases">
        <authorList>
            <person name="Allen C."/>
            <person name="Tagirdzhanova G."/>
        </authorList>
    </citation>
    <scope>NUCLEOTIDE SEQUENCE [LARGE SCALE GENOMIC DNA]</scope>
</reference>
<dbReference type="InterPro" id="IPR052210">
    <property type="entry name" value="LysM1-like"/>
</dbReference>
<evidence type="ECO:0000259" key="5">
    <source>
        <dbReference type="PROSITE" id="PS51782"/>
    </source>
</evidence>
<dbReference type="SUPFAM" id="SSF54106">
    <property type="entry name" value="LysM domain"/>
    <property type="match status" value="1"/>
</dbReference>